<feature type="compositionally biased region" description="Basic and acidic residues" evidence="1">
    <location>
        <begin position="116"/>
        <end position="132"/>
    </location>
</feature>
<dbReference type="Proteomes" id="UP000287651">
    <property type="component" value="Unassembled WGS sequence"/>
</dbReference>
<evidence type="ECO:0000313" key="3">
    <source>
        <dbReference type="Proteomes" id="UP000287651"/>
    </source>
</evidence>
<protein>
    <submittedName>
        <fullName evidence="2">Uncharacterized protein</fullName>
    </submittedName>
</protein>
<evidence type="ECO:0000313" key="2">
    <source>
        <dbReference type="EMBL" id="RRT81305.1"/>
    </source>
</evidence>
<accession>A0A427AYP1</accession>
<feature type="compositionally biased region" description="Basic and acidic residues" evidence="1">
    <location>
        <begin position="17"/>
        <end position="35"/>
    </location>
</feature>
<organism evidence="2 3">
    <name type="scientific">Ensete ventricosum</name>
    <name type="common">Abyssinian banana</name>
    <name type="synonym">Musa ensete</name>
    <dbReference type="NCBI Taxonomy" id="4639"/>
    <lineage>
        <taxon>Eukaryota</taxon>
        <taxon>Viridiplantae</taxon>
        <taxon>Streptophyta</taxon>
        <taxon>Embryophyta</taxon>
        <taxon>Tracheophyta</taxon>
        <taxon>Spermatophyta</taxon>
        <taxon>Magnoliopsida</taxon>
        <taxon>Liliopsida</taxon>
        <taxon>Zingiberales</taxon>
        <taxon>Musaceae</taxon>
        <taxon>Ensete</taxon>
    </lineage>
</organism>
<reference evidence="2 3" key="1">
    <citation type="journal article" date="2014" name="Agronomy (Basel)">
        <title>A Draft Genome Sequence for Ensete ventricosum, the Drought-Tolerant Tree Against Hunger.</title>
        <authorList>
            <person name="Harrison J."/>
            <person name="Moore K.A."/>
            <person name="Paszkiewicz K."/>
            <person name="Jones T."/>
            <person name="Grant M."/>
            <person name="Ambacheew D."/>
            <person name="Muzemil S."/>
            <person name="Studholme D.J."/>
        </authorList>
    </citation>
    <scope>NUCLEOTIDE SEQUENCE [LARGE SCALE GENOMIC DNA]</scope>
</reference>
<gene>
    <name evidence="2" type="ORF">B296_00003153</name>
</gene>
<comment type="caution">
    <text evidence="2">The sequence shown here is derived from an EMBL/GenBank/DDBJ whole genome shotgun (WGS) entry which is preliminary data.</text>
</comment>
<feature type="compositionally biased region" description="Basic residues" evidence="1">
    <location>
        <begin position="71"/>
        <end position="80"/>
    </location>
</feature>
<name>A0A427AYP1_ENSVE</name>
<evidence type="ECO:0000256" key="1">
    <source>
        <dbReference type="SAM" id="MobiDB-lite"/>
    </source>
</evidence>
<feature type="region of interest" description="Disordered" evidence="1">
    <location>
        <begin position="1"/>
        <end position="95"/>
    </location>
</feature>
<feature type="region of interest" description="Disordered" evidence="1">
    <location>
        <begin position="116"/>
        <end position="151"/>
    </location>
</feature>
<dbReference type="AlphaFoldDB" id="A0A427AYP1"/>
<proteinExistence type="predicted"/>
<feature type="compositionally biased region" description="Basic and acidic residues" evidence="1">
    <location>
        <begin position="81"/>
        <end position="93"/>
    </location>
</feature>
<sequence>MARADDPCTSARWRWGSQEEVKQRQGGEGTRDQARGSDPVLSKNKVSKRPRPERIKALANTKLSEIQLKRDRLRRQRGSSRKRDPEPRQRIGEVWRTGRKKRRGCVCLYRREKEGERGCTDGNREEREREVPPDGGLPVAARLTDGERRADRGAGRVTRAFWLRRRGRVGLLGGST</sequence>
<dbReference type="EMBL" id="AMZH03000941">
    <property type="protein sequence ID" value="RRT81305.1"/>
    <property type="molecule type" value="Genomic_DNA"/>
</dbReference>